<accession>A0ABY6IV52</accession>
<protein>
    <submittedName>
        <fullName evidence="1">Uncharacterized protein</fullName>
    </submittedName>
</protein>
<gene>
    <name evidence="1" type="ORF">MKQ68_14230</name>
</gene>
<evidence type="ECO:0000313" key="2">
    <source>
        <dbReference type="Proteomes" id="UP001162741"/>
    </source>
</evidence>
<dbReference type="RefSeq" id="WP_244839318.1">
    <property type="nucleotide sequence ID" value="NZ_CP107006.1"/>
</dbReference>
<evidence type="ECO:0000313" key="1">
    <source>
        <dbReference type="EMBL" id="UYQ91248.1"/>
    </source>
</evidence>
<dbReference type="Proteomes" id="UP001162741">
    <property type="component" value="Chromosome"/>
</dbReference>
<reference evidence="1" key="1">
    <citation type="submission" date="2022-10" db="EMBL/GenBank/DDBJ databases">
        <title>Chitinophaga sp. nov., isolated from soil.</title>
        <authorList>
            <person name="Jeon C.O."/>
        </authorList>
    </citation>
    <scope>NUCLEOTIDE SEQUENCE</scope>
    <source>
        <strain evidence="1">R8</strain>
    </source>
</reference>
<keyword evidence="2" id="KW-1185">Reference proteome</keyword>
<proteinExistence type="predicted"/>
<name>A0ABY6IV52_9BACT</name>
<dbReference type="PROSITE" id="PS51257">
    <property type="entry name" value="PROKAR_LIPOPROTEIN"/>
    <property type="match status" value="1"/>
</dbReference>
<sequence length="201" mass="22086">MKNLFQLLLPATLFAGCQQRENSAREMSEPDTLVVSRPQATAESLIVPGQSAGQLHINGDAAKATRLLGKPDSTDAGMGKLLAVWFSQHHRGDDLTAVYAERNMGVDETARIRMIRVTSPAYATAEGIHTGKSIADVRQHYQLTAEATFTHFDYRYTVFGTNEGIAFEINSDSLLTGIIVRDTGRLAKKGYLPFHPNHTKL</sequence>
<dbReference type="EMBL" id="CP107006">
    <property type="protein sequence ID" value="UYQ91248.1"/>
    <property type="molecule type" value="Genomic_DNA"/>
</dbReference>
<organism evidence="1 2">
    <name type="scientific">Chitinophaga horti</name>
    <dbReference type="NCBI Taxonomy" id="2920382"/>
    <lineage>
        <taxon>Bacteria</taxon>
        <taxon>Pseudomonadati</taxon>
        <taxon>Bacteroidota</taxon>
        <taxon>Chitinophagia</taxon>
        <taxon>Chitinophagales</taxon>
        <taxon>Chitinophagaceae</taxon>
        <taxon>Chitinophaga</taxon>
    </lineage>
</organism>